<sequence>MDYNINNRIQQLNPHYMMLLLKQNLVSELNADSIKKIGVSRGARTDRGVHALCNYVSLKLQIDQKYCQSMTNNKLVDKWNINWDLLINELNSQLPTDIRVNGIKHVTQSFNVKNQADQRMYNYISPQFSTVNDIQKICQQYIGTHNFHNYTSKKEYNDPSSKRFIQEFNVQTLNFHNENYLKFTILGNSFMYHQIRKMIGTIYQIIQEKKDLQFIQDTFTQQKHSLYIAPQQGLYLKEIKFTGYNMKKDIPQKLEIDFKQQKLIDSFEDELIKYICEQMVQRDITIQTMTKYIIIYIIIMDQHHSKSFGAFNQLNCQLFKPKPLSFRLQIGPIPTETPRVLKQALITPSTNDNDSNHSPSPQLRAFKSYRVSTEMLIGSPIDQIQLIIRENENLKKSLNQKQKIIDTLTRSQKTKTRLDFNDLKKNSRSHIQPQSQQEAIKPKLIEVKQSISQNYNKRTKLPKIEDSIQKEDDCNFTFAKNFFNSNATCQNQKINFKQVFAQSHLKKKFFT</sequence>
<dbReference type="Proteomes" id="UP000689195">
    <property type="component" value="Unassembled WGS sequence"/>
</dbReference>
<dbReference type="AlphaFoldDB" id="A0A8S1W165"/>
<organism evidence="5 6">
    <name type="scientific">Paramecium pentaurelia</name>
    <dbReference type="NCBI Taxonomy" id="43138"/>
    <lineage>
        <taxon>Eukaryota</taxon>
        <taxon>Sar</taxon>
        <taxon>Alveolata</taxon>
        <taxon>Ciliophora</taxon>
        <taxon>Intramacronucleata</taxon>
        <taxon>Oligohymenophorea</taxon>
        <taxon>Peniculida</taxon>
        <taxon>Parameciidae</taxon>
        <taxon>Paramecium</taxon>
    </lineage>
</organism>
<dbReference type="GO" id="GO:1990481">
    <property type="term" value="P:mRNA pseudouridine synthesis"/>
    <property type="evidence" value="ECO:0007669"/>
    <property type="project" value="TreeGrafter"/>
</dbReference>
<evidence type="ECO:0000313" key="5">
    <source>
        <dbReference type="EMBL" id="CAD8182407.1"/>
    </source>
</evidence>
<dbReference type="CDD" id="cd02568">
    <property type="entry name" value="PseudoU_synth_PUS1_PUS2"/>
    <property type="match status" value="1"/>
</dbReference>
<dbReference type="InterPro" id="IPR001406">
    <property type="entry name" value="PsdUridine_synth_TruA"/>
</dbReference>
<proteinExistence type="predicted"/>
<reference evidence="5" key="1">
    <citation type="submission" date="2021-01" db="EMBL/GenBank/DDBJ databases">
        <authorList>
            <consortium name="Genoscope - CEA"/>
            <person name="William W."/>
        </authorList>
    </citation>
    <scope>NUCLEOTIDE SEQUENCE</scope>
</reference>
<dbReference type="GO" id="GO:0009982">
    <property type="term" value="F:pseudouridine synthase activity"/>
    <property type="evidence" value="ECO:0007669"/>
    <property type="project" value="InterPro"/>
</dbReference>
<feature type="binding site" evidence="2">
    <location>
        <position position="121"/>
    </location>
    <ligand>
        <name>substrate</name>
    </ligand>
</feature>
<dbReference type="OrthoDB" id="10256309at2759"/>
<feature type="coiled-coil region" evidence="3">
    <location>
        <begin position="381"/>
        <end position="411"/>
    </location>
</feature>
<name>A0A8S1W165_9CILI</name>
<dbReference type="Pfam" id="PF01416">
    <property type="entry name" value="PseudoU_synth_1"/>
    <property type="match status" value="1"/>
</dbReference>
<evidence type="ECO:0000256" key="3">
    <source>
        <dbReference type="SAM" id="Coils"/>
    </source>
</evidence>
<dbReference type="NCBIfam" id="TIGR00071">
    <property type="entry name" value="hisT_truA"/>
    <property type="match status" value="1"/>
</dbReference>
<dbReference type="FunFam" id="3.30.70.660:FF:000002">
    <property type="entry name" value="tRNA pseudouridine synthase"/>
    <property type="match status" value="1"/>
</dbReference>
<comment type="caution">
    <text evidence="5">The sequence shown here is derived from an EMBL/GenBank/DDBJ whole genome shotgun (WGS) entry which is preliminary data.</text>
</comment>
<dbReference type="PANTHER" id="PTHR11142:SF4">
    <property type="entry name" value="PSEUDOURIDYLATE SYNTHASE 1 HOMOLOG"/>
    <property type="match status" value="1"/>
</dbReference>
<accession>A0A8S1W165</accession>
<feature type="domain" description="Pseudouridine synthase I TruA alpha/beta" evidence="4">
    <location>
        <begin position="137"/>
        <end position="241"/>
    </location>
</feature>
<evidence type="ECO:0000256" key="1">
    <source>
        <dbReference type="PIRSR" id="PIRSR641708-1"/>
    </source>
</evidence>
<keyword evidence="3" id="KW-0175">Coiled coil</keyword>
<evidence type="ECO:0000256" key="2">
    <source>
        <dbReference type="PIRSR" id="PIRSR641708-2"/>
    </source>
</evidence>
<evidence type="ECO:0000259" key="4">
    <source>
        <dbReference type="Pfam" id="PF01416"/>
    </source>
</evidence>
<dbReference type="GO" id="GO:0005634">
    <property type="term" value="C:nucleus"/>
    <property type="evidence" value="ECO:0007669"/>
    <property type="project" value="TreeGrafter"/>
</dbReference>
<keyword evidence="6" id="KW-1185">Reference proteome</keyword>
<feature type="active site" description="Nucleophile" evidence="1">
    <location>
        <position position="46"/>
    </location>
</feature>
<dbReference type="PANTHER" id="PTHR11142">
    <property type="entry name" value="PSEUDOURIDYLATE SYNTHASE"/>
    <property type="match status" value="1"/>
</dbReference>
<dbReference type="GO" id="GO:0003723">
    <property type="term" value="F:RNA binding"/>
    <property type="evidence" value="ECO:0007669"/>
    <property type="project" value="InterPro"/>
</dbReference>
<dbReference type="InterPro" id="IPR041708">
    <property type="entry name" value="PUS1/PUS2-like"/>
</dbReference>
<gene>
    <name evidence="5" type="ORF">PPENT_87.1.T0780191</name>
</gene>
<dbReference type="InterPro" id="IPR020097">
    <property type="entry name" value="PsdUridine_synth_TruA_a/b_dom"/>
</dbReference>
<protein>
    <recommendedName>
        <fullName evidence="4">Pseudouridine synthase I TruA alpha/beta domain-containing protein</fullName>
    </recommendedName>
</protein>
<evidence type="ECO:0000313" key="6">
    <source>
        <dbReference type="Proteomes" id="UP000689195"/>
    </source>
</evidence>
<dbReference type="EMBL" id="CAJJDO010000078">
    <property type="protein sequence ID" value="CAD8182407.1"/>
    <property type="molecule type" value="Genomic_DNA"/>
</dbReference>
<dbReference type="GO" id="GO:0031119">
    <property type="term" value="P:tRNA pseudouridine synthesis"/>
    <property type="evidence" value="ECO:0007669"/>
    <property type="project" value="InterPro"/>
</dbReference>